<keyword evidence="4" id="KW-1185">Reference proteome</keyword>
<dbReference type="Gene3D" id="3.90.226.10">
    <property type="entry name" value="2-enoyl-CoA Hydratase, Chain A, domain 1"/>
    <property type="match status" value="1"/>
</dbReference>
<dbReference type="Proteomes" id="UP000064893">
    <property type="component" value="Chromosome"/>
</dbReference>
<keyword evidence="3" id="KW-0456">Lyase</keyword>
<evidence type="ECO:0000256" key="2">
    <source>
        <dbReference type="RuleBase" id="RU003707"/>
    </source>
</evidence>
<dbReference type="InterPro" id="IPR029045">
    <property type="entry name" value="ClpP/crotonase-like_dom_sf"/>
</dbReference>
<reference evidence="3 4" key="1">
    <citation type="submission" date="2015-11" db="EMBL/GenBank/DDBJ databases">
        <title>Description and complete genome sequence of a novel strain predominating in hypersaline microbial mats and representing a new family of the Bacteriodetes phylum.</title>
        <authorList>
            <person name="Spring S."/>
            <person name="Bunk B."/>
            <person name="Sproer C."/>
            <person name="Klenk H.-P."/>
        </authorList>
    </citation>
    <scope>NUCLEOTIDE SEQUENCE [LARGE SCALE GENOMIC DNA]</scope>
    <source>
        <strain evidence="3 4">L21-Spi-D4</strain>
    </source>
</reference>
<comment type="similarity">
    <text evidence="1 2">Belongs to the enoyl-CoA hydratase/isomerase family.</text>
</comment>
<gene>
    <name evidence="3" type="primary">pksH</name>
    <name evidence="3" type="ORF">L21SP5_00853</name>
</gene>
<dbReference type="CDD" id="cd06558">
    <property type="entry name" value="crotonase-like"/>
    <property type="match status" value="1"/>
</dbReference>
<dbReference type="OrthoDB" id="9775794at2"/>
<organism evidence="3 4">
    <name type="scientific">Salinivirga cyanobacteriivorans</name>
    <dbReference type="NCBI Taxonomy" id="1307839"/>
    <lineage>
        <taxon>Bacteria</taxon>
        <taxon>Pseudomonadati</taxon>
        <taxon>Bacteroidota</taxon>
        <taxon>Bacteroidia</taxon>
        <taxon>Bacteroidales</taxon>
        <taxon>Salinivirgaceae</taxon>
        <taxon>Salinivirga</taxon>
    </lineage>
</organism>
<dbReference type="Pfam" id="PF00378">
    <property type="entry name" value="ECH_1"/>
    <property type="match status" value="1"/>
</dbReference>
<evidence type="ECO:0000313" key="4">
    <source>
        <dbReference type="Proteomes" id="UP000064893"/>
    </source>
</evidence>
<dbReference type="InterPro" id="IPR051683">
    <property type="entry name" value="Enoyl-CoA_Hydratase/Isomerase"/>
</dbReference>
<dbReference type="AlphaFoldDB" id="A0A0S2HXK2"/>
<dbReference type="PANTHER" id="PTHR42964:SF1">
    <property type="entry name" value="POLYKETIDE BIOSYNTHESIS ENOYL-COA HYDRATASE PKSH-RELATED"/>
    <property type="match status" value="1"/>
</dbReference>
<dbReference type="RefSeq" id="WP_057952062.1">
    <property type="nucleotide sequence ID" value="NZ_CP013118.1"/>
</dbReference>
<evidence type="ECO:0000313" key="3">
    <source>
        <dbReference type="EMBL" id="ALO14524.1"/>
    </source>
</evidence>
<evidence type="ECO:0000256" key="1">
    <source>
        <dbReference type="ARBA" id="ARBA00005254"/>
    </source>
</evidence>
<dbReference type="InterPro" id="IPR018376">
    <property type="entry name" value="Enoyl-CoA_hyd/isom_CS"/>
</dbReference>
<proteinExistence type="inferred from homology"/>
<dbReference type="KEGG" id="blq:L21SP5_00853"/>
<dbReference type="EC" id="4.2.1.-" evidence="3"/>
<sequence>MEYQTIKINEYKHYTEVRLNRPEVRNAMNGQMLDELIYFFNEMHRQPKSSLMLLRGEGEVFSAGADLKWMARAVDFDVEENVEDSRKLYQCFDLLNRLPVTTIAWLNGPAVGGAIGLASASDFVWVAPQVSIRFSEVKLGLVPATVAPFVLNRIGRIKARQWMLTSQKVEVDEMLKAGFADEQVTGEQLPDRLEYIIESIKGNDLHATRMTSELIENLSKKHHNESEEVYTARIIAEARTSDSAQQRIRRFLSSKNLSS</sequence>
<name>A0A0S2HXK2_9BACT</name>
<protein>
    <submittedName>
        <fullName evidence="3">Putative polyketide biosynthesis enoyl-CoA hydratase PksH</fullName>
        <ecNumber evidence="3">4.2.1.-</ecNumber>
    </submittedName>
</protein>
<accession>A0A0S2HXK2</accession>
<dbReference type="PROSITE" id="PS00166">
    <property type="entry name" value="ENOYL_COA_HYDRATASE"/>
    <property type="match status" value="1"/>
</dbReference>
<dbReference type="GO" id="GO:0016829">
    <property type="term" value="F:lyase activity"/>
    <property type="evidence" value="ECO:0007669"/>
    <property type="project" value="UniProtKB-KW"/>
</dbReference>
<dbReference type="STRING" id="1307839.L21SP5_00853"/>
<dbReference type="EMBL" id="CP013118">
    <property type="protein sequence ID" value="ALO14524.1"/>
    <property type="molecule type" value="Genomic_DNA"/>
</dbReference>
<dbReference type="PATRIC" id="fig|1307839.3.peg.902"/>
<dbReference type="InterPro" id="IPR001753">
    <property type="entry name" value="Enoyl-CoA_hydra/iso"/>
</dbReference>
<dbReference type="SUPFAM" id="SSF52096">
    <property type="entry name" value="ClpP/crotonase"/>
    <property type="match status" value="1"/>
</dbReference>
<dbReference type="PANTHER" id="PTHR42964">
    <property type="entry name" value="ENOYL-COA HYDRATASE"/>
    <property type="match status" value="1"/>
</dbReference>